<evidence type="ECO:0000256" key="1">
    <source>
        <dbReference type="SAM" id="Phobius"/>
    </source>
</evidence>
<feature type="transmembrane region" description="Helical" evidence="1">
    <location>
        <begin position="109"/>
        <end position="126"/>
    </location>
</feature>
<comment type="caution">
    <text evidence="3">The sequence shown here is derived from an EMBL/GenBank/DDBJ whole genome shotgun (WGS) entry which is preliminary data.</text>
</comment>
<evidence type="ECO:0000313" key="4">
    <source>
        <dbReference type="Proteomes" id="UP000178222"/>
    </source>
</evidence>
<feature type="transmembrane region" description="Helical" evidence="1">
    <location>
        <begin position="179"/>
        <end position="199"/>
    </location>
</feature>
<keyword evidence="1" id="KW-0812">Transmembrane</keyword>
<feature type="transmembrane region" description="Helical" evidence="1">
    <location>
        <begin position="64"/>
        <end position="89"/>
    </location>
</feature>
<dbReference type="Proteomes" id="UP000178222">
    <property type="component" value="Unassembled WGS sequence"/>
</dbReference>
<organism evidence="3 4">
    <name type="scientific">Candidatus Wildermuthbacteria bacterium RIFCSPLOWO2_02_FULL_47_9c</name>
    <dbReference type="NCBI Taxonomy" id="1802466"/>
    <lineage>
        <taxon>Bacteria</taxon>
        <taxon>Candidatus Wildermuthiibacteriota</taxon>
    </lineage>
</organism>
<evidence type="ECO:0000259" key="2">
    <source>
        <dbReference type="Pfam" id="PF18920"/>
    </source>
</evidence>
<dbReference type="InterPro" id="IPR043728">
    <property type="entry name" value="DUF5671"/>
</dbReference>
<sequence length="373" mass="41905">MSNELYAFVKEALGKGQERALIERALLDAGWQAEEVQKALAAFAEVSFPVPVPKPKPYLQAREAFLYLISFITLYISAFSFGVLVFAFIDKFLPDLLQYGGFFPRGLTTALASLIIAFPLYLFMMWRLAKAAAKDPERRQSKVAKWLTYITLVIAAGIIIGDLIAVLASLLSGELTTRFLLKAFTILAITGSIFGYYLWSLQREEKEKGELAASAPRAQAGEKPMAAKIFTGAVVVSVALTVLYGLMLVGTPAQQRLLQFDERRISDLQQITFAIDSYWERSKELPEVLEDLRDARYYVQSITDPKTGEPYEYIILTEDTYQLCAIFETDTASSQYQEKPRAFSEELWNHGIGRACFTLEVRKPQAEPIPARL</sequence>
<feature type="transmembrane region" description="Helical" evidence="1">
    <location>
        <begin position="229"/>
        <end position="249"/>
    </location>
</feature>
<dbReference type="Pfam" id="PF18920">
    <property type="entry name" value="DUF5671"/>
    <property type="match status" value="1"/>
</dbReference>
<feature type="domain" description="DUF5671" evidence="2">
    <location>
        <begin position="63"/>
        <end position="196"/>
    </location>
</feature>
<feature type="transmembrane region" description="Helical" evidence="1">
    <location>
        <begin position="146"/>
        <end position="167"/>
    </location>
</feature>
<dbReference type="AlphaFoldDB" id="A0A1G2RY86"/>
<dbReference type="EMBL" id="MHUL01000003">
    <property type="protein sequence ID" value="OHA77783.1"/>
    <property type="molecule type" value="Genomic_DNA"/>
</dbReference>
<proteinExistence type="predicted"/>
<keyword evidence="1" id="KW-0472">Membrane</keyword>
<accession>A0A1G2RY86</accession>
<gene>
    <name evidence="3" type="ORF">A3J30_03230</name>
</gene>
<evidence type="ECO:0000313" key="3">
    <source>
        <dbReference type="EMBL" id="OHA77783.1"/>
    </source>
</evidence>
<keyword evidence="1" id="KW-1133">Transmembrane helix</keyword>
<name>A0A1G2RY86_9BACT</name>
<reference evidence="3 4" key="1">
    <citation type="journal article" date="2016" name="Nat. Commun.">
        <title>Thousands of microbial genomes shed light on interconnected biogeochemical processes in an aquifer system.</title>
        <authorList>
            <person name="Anantharaman K."/>
            <person name="Brown C.T."/>
            <person name="Hug L.A."/>
            <person name="Sharon I."/>
            <person name="Castelle C.J."/>
            <person name="Probst A.J."/>
            <person name="Thomas B.C."/>
            <person name="Singh A."/>
            <person name="Wilkins M.J."/>
            <person name="Karaoz U."/>
            <person name="Brodie E.L."/>
            <person name="Williams K.H."/>
            <person name="Hubbard S.S."/>
            <person name="Banfield J.F."/>
        </authorList>
    </citation>
    <scope>NUCLEOTIDE SEQUENCE [LARGE SCALE GENOMIC DNA]</scope>
</reference>
<protein>
    <recommendedName>
        <fullName evidence="2">DUF5671 domain-containing protein</fullName>
    </recommendedName>
</protein>